<evidence type="ECO:0000256" key="5">
    <source>
        <dbReference type="ARBA" id="ARBA00023136"/>
    </source>
</evidence>
<proteinExistence type="inferred from homology"/>
<sequence>MSRSAQTSLQLSPVSEFAATRESGNSADADSESLSESSRSKVYFNIFFTTVLVAFPGVIFGFDLALNSRRGTSQNTVLQQLAVDTFGPPRKAEFFLQIARYSGGCLGALVSGGLCDSTGRRTVLRVASLICAFGFAFQASSVNLSMFLFTSFFTCLGLGALTTSVPILIGELSPALERGKYGSFWSISTVLGTIFFELSLPILHSWVVGWRIVYGLEVLLSALVVAASFLAVPESPRWFVLVSRNDDATKVLFPLRSRPERQEEMSLLISKVVLERSQNLGCWSDLFRRRGCMLERMLVCVGLQVVRQLSNVEPLNTLALSVSTKFFGSQQASQVSLSFGLFHFVASLASAAFVDRYGRVPLLVFGGLCLFVVQLAVALQGSNLYTDLQGFLLLVWCHLAVVFYSVSWGTVPWLICVEAQPLSLRGKAFSFSNFVYWAGSIVVFAVSSNMASETKMPRAVFSLTICLSSLFGAILVYFFLPETSQVTLEQMDERFYAHSPRLLRWTLSGEVPSNATADAEVEGSGRGSSEDRIPQISHEQLFVYMEDGAHAASRGASSILPDEQEETQTGRTA</sequence>
<feature type="transmembrane region" description="Helical" evidence="7">
    <location>
        <begin position="360"/>
        <end position="379"/>
    </location>
</feature>
<name>A0A061RDU0_9CHLO</name>
<dbReference type="PANTHER" id="PTHR48022">
    <property type="entry name" value="PLASTIDIC GLUCOSE TRANSPORTER 4"/>
    <property type="match status" value="1"/>
</dbReference>
<dbReference type="InterPro" id="IPR003663">
    <property type="entry name" value="Sugar/inositol_transpt"/>
</dbReference>
<dbReference type="Gene3D" id="1.20.1250.20">
    <property type="entry name" value="MFS general substrate transporter like domains"/>
    <property type="match status" value="1"/>
</dbReference>
<evidence type="ECO:0000256" key="2">
    <source>
        <dbReference type="ARBA" id="ARBA00010992"/>
    </source>
</evidence>
<evidence type="ECO:0000256" key="3">
    <source>
        <dbReference type="ARBA" id="ARBA00022692"/>
    </source>
</evidence>
<evidence type="ECO:0000256" key="4">
    <source>
        <dbReference type="ARBA" id="ARBA00022989"/>
    </source>
</evidence>
<dbReference type="PANTHER" id="PTHR48022:SF2">
    <property type="entry name" value="PLASTIDIC GLUCOSE TRANSPORTER 4"/>
    <property type="match status" value="1"/>
</dbReference>
<comment type="subcellular location">
    <subcellularLocation>
        <location evidence="1">Membrane</location>
        <topology evidence="1">Multi-pass membrane protein</topology>
    </subcellularLocation>
</comment>
<feature type="transmembrane region" description="Helical" evidence="7">
    <location>
        <begin position="335"/>
        <end position="354"/>
    </location>
</feature>
<dbReference type="GO" id="GO:0016020">
    <property type="term" value="C:membrane"/>
    <property type="evidence" value="ECO:0007669"/>
    <property type="project" value="UniProtKB-SubCell"/>
</dbReference>
<dbReference type="EMBL" id="GBEZ01017489">
    <property type="protein sequence ID" value="JAC68850.1"/>
    <property type="molecule type" value="Transcribed_RNA"/>
</dbReference>
<feature type="transmembrane region" description="Helical" evidence="7">
    <location>
        <begin position="391"/>
        <end position="414"/>
    </location>
</feature>
<feature type="transmembrane region" description="Helical" evidence="7">
    <location>
        <begin position="459"/>
        <end position="480"/>
    </location>
</feature>
<dbReference type="AlphaFoldDB" id="A0A061RDU0"/>
<feature type="compositionally biased region" description="Polar residues" evidence="6">
    <location>
        <begin position="1"/>
        <end position="13"/>
    </location>
</feature>
<dbReference type="GO" id="GO:0005351">
    <property type="term" value="F:carbohydrate:proton symporter activity"/>
    <property type="evidence" value="ECO:0007669"/>
    <property type="project" value="TreeGrafter"/>
</dbReference>
<evidence type="ECO:0000256" key="7">
    <source>
        <dbReference type="SAM" id="Phobius"/>
    </source>
</evidence>
<feature type="transmembrane region" description="Helical" evidence="7">
    <location>
        <begin position="181"/>
        <end position="200"/>
    </location>
</feature>
<keyword evidence="5 7" id="KW-0472">Membrane</keyword>
<feature type="transmembrane region" description="Helical" evidence="7">
    <location>
        <begin position="434"/>
        <end position="452"/>
    </location>
</feature>
<organism evidence="9">
    <name type="scientific">Tetraselmis sp. GSL018</name>
    <dbReference type="NCBI Taxonomy" id="582737"/>
    <lineage>
        <taxon>Eukaryota</taxon>
        <taxon>Viridiplantae</taxon>
        <taxon>Chlorophyta</taxon>
        <taxon>core chlorophytes</taxon>
        <taxon>Chlorodendrophyceae</taxon>
        <taxon>Chlorodendrales</taxon>
        <taxon>Chlorodendraceae</taxon>
        <taxon>Tetraselmis</taxon>
    </lineage>
</organism>
<dbReference type="Pfam" id="PF00083">
    <property type="entry name" value="Sugar_tr"/>
    <property type="match status" value="1"/>
</dbReference>
<gene>
    <name evidence="9" type="ORF">TSPGSL018_7784</name>
</gene>
<feature type="transmembrane region" description="Helical" evidence="7">
    <location>
        <begin position="212"/>
        <end position="232"/>
    </location>
</feature>
<keyword evidence="4 7" id="KW-1133">Transmembrane helix</keyword>
<reference evidence="9" key="1">
    <citation type="submission" date="2014-05" db="EMBL/GenBank/DDBJ databases">
        <title>The transcriptome of the halophilic microalga Tetraselmis sp. GSL018 isolated from the Great Salt Lake, Utah.</title>
        <authorList>
            <person name="Jinkerson R.E."/>
            <person name="D'Adamo S."/>
            <person name="Posewitz M.C."/>
        </authorList>
    </citation>
    <scope>NUCLEOTIDE SEQUENCE</scope>
    <source>
        <strain evidence="9">GSL018</strain>
    </source>
</reference>
<dbReference type="InterPro" id="IPR050360">
    <property type="entry name" value="MFS_Sugar_Transporters"/>
</dbReference>
<dbReference type="SUPFAM" id="SSF103473">
    <property type="entry name" value="MFS general substrate transporter"/>
    <property type="match status" value="1"/>
</dbReference>
<dbReference type="InterPro" id="IPR020846">
    <property type="entry name" value="MFS_dom"/>
</dbReference>
<feature type="region of interest" description="Disordered" evidence="6">
    <location>
        <begin position="1"/>
        <end position="32"/>
    </location>
</feature>
<evidence type="ECO:0000259" key="8">
    <source>
        <dbReference type="PROSITE" id="PS50850"/>
    </source>
</evidence>
<feature type="region of interest" description="Disordered" evidence="6">
    <location>
        <begin position="553"/>
        <end position="573"/>
    </location>
</feature>
<comment type="similarity">
    <text evidence="2">Belongs to the major facilitator superfamily. Sugar transporter (TC 2.A.1.1) family.</text>
</comment>
<dbReference type="InterPro" id="IPR005828">
    <property type="entry name" value="MFS_sugar_transport-like"/>
</dbReference>
<feature type="domain" description="Major facilitator superfamily (MFS) profile" evidence="8">
    <location>
        <begin position="49"/>
        <end position="484"/>
    </location>
</feature>
<feature type="transmembrane region" description="Helical" evidence="7">
    <location>
        <begin position="146"/>
        <end position="169"/>
    </location>
</feature>
<evidence type="ECO:0000313" key="9">
    <source>
        <dbReference type="EMBL" id="JAC68850.1"/>
    </source>
</evidence>
<accession>A0A061RDU0</accession>
<keyword evidence="3 7" id="KW-0812">Transmembrane</keyword>
<evidence type="ECO:0000256" key="6">
    <source>
        <dbReference type="SAM" id="MobiDB-lite"/>
    </source>
</evidence>
<evidence type="ECO:0000256" key="1">
    <source>
        <dbReference type="ARBA" id="ARBA00004141"/>
    </source>
</evidence>
<dbReference type="PRINTS" id="PR00171">
    <property type="entry name" value="SUGRTRNSPORT"/>
</dbReference>
<dbReference type="PROSITE" id="PS50850">
    <property type="entry name" value="MFS"/>
    <property type="match status" value="1"/>
</dbReference>
<dbReference type="InterPro" id="IPR036259">
    <property type="entry name" value="MFS_trans_sf"/>
</dbReference>
<protein>
    <submittedName>
        <fullName evidence="9">Mfs monosaccharide</fullName>
    </submittedName>
</protein>
<feature type="transmembrane region" description="Helical" evidence="7">
    <location>
        <begin position="42"/>
        <end position="62"/>
    </location>
</feature>